<dbReference type="SMART" id="SM00841">
    <property type="entry name" value="Elong-fact-P_C"/>
    <property type="match status" value="1"/>
</dbReference>
<keyword evidence="4 8" id="KW-0963">Cytoplasm</keyword>
<dbReference type="CDD" id="cd05794">
    <property type="entry name" value="S1_EF-P_repeat_2"/>
    <property type="match status" value="1"/>
</dbReference>
<comment type="function">
    <text evidence="7 8">Involved in peptide bond synthesis. Stimulates efficient translation and peptide-bond synthesis on native or reconstituted 70S ribosomes in vitro. Probably functions indirectly by altering the affinity of the ribosome for aminoacyl-tRNA, thus increasing their reactivity as acceptors for peptidyl transferase.</text>
</comment>
<comment type="pathway">
    <text evidence="2 8">Protein biosynthesis; polypeptide chain elongation.</text>
</comment>
<dbReference type="InterPro" id="IPR001059">
    <property type="entry name" value="Transl_elong_P/YeiP_cen"/>
</dbReference>
<dbReference type="Pfam" id="PF09285">
    <property type="entry name" value="Elong-fact-P_C"/>
    <property type="match status" value="1"/>
</dbReference>
<dbReference type="EMBL" id="JAAVVK010000001">
    <property type="protein sequence ID" value="NKE38242.1"/>
    <property type="molecule type" value="Genomic_DNA"/>
</dbReference>
<dbReference type="HAMAP" id="MF_00141">
    <property type="entry name" value="EF_P"/>
    <property type="match status" value="1"/>
</dbReference>
<dbReference type="Proteomes" id="UP000584587">
    <property type="component" value="Unassembled WGS sequence"/>
</dbReference>
<dbReference type="GO" id="GO:0005829">
    <property type="term" value="C:cytosol"/>
    <property type="evidence" value="ECO:0007669"/>
    <property type="project" value="UniProtKB-ARBA"/>
</dbReference>
<dbReference type="SMART" id="SM01185">
    <property type="entry name" value="EFP"/>
    <property type="match status" value="1"/>
</dbReference>
<dbReference type="UniPathway" id="UPA00345"/>
<dbReference type="CDD" id="cd04470">
    <property type="entry name" value="S1_EF-P_repeat_1"/>
    <property type="match status" value="1"/>
</dbReference>
<evidence type="ECO:0000256" key="6">
    <source>
        <dbReference type="ARBA" id="ARBA00022917"/>
    </source>
</evidence>
<evidence type="ECO:0000256" key="1">
    <source>
        <dbReference type="ARBA" id="ARBA00004496"/>
    </source>
</evidence>
<dbReference type="GO" id="GO:0043043">
    <property type="term" value="P:peptide biosynthetic process"/>
    <property type="evidence" value="ECO:0007669"/>
    <property type="project" value="InterPro"/>
</dbReference>
<dbReference type="NCBIfam" id="NF001810">
    <property type="entry name" value="PRK00529.1"/>
    <property type="match status" value="1"/>
</dbReference>
<organism evidence="13 14">
    <name type="scientific">Spiroplasma platyhelix PALS-1</name>
    <dbReference type="NCBI Taxonomy" id="1276218"/>
    <lineage>
        <taxon>Bacteria</taxon>
        <taxon>Bacillati</taxon>
        <taxon>Mycoplasmatota</taxon>
        <taxon>Mollicutes</taxon>
        <taxon>Entomoplasmatales</taxon>
        <taxon>Spiroplasmataceae</taxon>
        <taxon>Spiroplasma</taxon>
    </lineage>
</organism>
<feature type="domain" description="Elongation factor P C-terminal" evidence="11">
    <location>
        <begin position="129"/>
        <end position="184"/>
    </location>
</feature>
<evidence type="ECO:0000256" key="8">
    <source>
        <dbReference type="HAMAP-Rule" id="MF_00141"/>
    </source>
</evidence>
<dbReference type="GO" id="GO:0003746">
    <property type="term" value="F:translation elongation factor activity"/>
    <property type="evidence" value="ECO:0007669"/>
    <property type="project" value="UniProtKB-UniRule"/>
</dbReference>
<dbReference type="RefSeq" id="WP_168104719.1">
    <property type="nucleotide sequence ID" value="NZ_CP051215.1"/>
</dbReference>
<dbReference type="InterPro" id="IPR012340">
    <property type="entry name" value="NA-bd_OB-fold"/>
</dbReference>
<feature type="domain" description="Translation elongation factor P/YeiP central" evidence="12">
    <location>
        <begin position="67"/>
        <end position="121"/>
    </location>
</feature>
<evidence type="ECO:0000256" key="9">
    <source>
        <dbReference type="NCBIfam" id="TIGR00038"/>
    </source>
</evidence>
<evidence type="ECO:0000256" key="10">
    <source>
        <dbReference type="RuleBase" id="RU004389"/>
    </source>
</evidence>
<keyword evidence="6 8" id="KW-0648">Protein biosynthesis</keyword>
<evidence type="ECO:0000256" key="2">
    <source>
        <dbReference type="ARBA" id="ARBA00004815"/>
    </source>
</evidence>
<evidence type="ECO:0000256" key="7">
    <source>
        <dbReference type="ARBA" id="ARBA00025469"/>
    </source>
</evidence>
<sequence length="185" mass="20894">MINVNDFKPGVTFLYEKEIYLVLESNHSKSGRGQAHVKTKVRNLKTGTIKSITFTGGDVVYPAIIDTRKAQYLYKDNQDYIFMDEESYDQVIIPETQLEWEKNFLVEGQVIKLKVYEELVIGVELRSTVVLTVTYTEPGVKGNTATSATKPATLETGYKVQVPLFVNNNDKIIINTVDGTYKSRA</sequence>
<dbReference type="FunFam" id="2.40.50.140:FF:000004">
    <property type="entry name" value="Elongation factor P"/>
    <property type="match status" value="1"/>
</dbReference>
<dbReference type="PANTHER" id="PTHR30053:SF12">
    <property type="entry name" value="ELONGATION FACTOR P (EF-P) FAMILY PROTEIN"/>
    <property type="match status" value="1"/>
</dbReference>
<dbReference type="NCBIfam" id="TIGR00038">
    <property type="entry name" value="efp"/>
    <property type="match status" value="1"/>
</dbReference>
<evidence type="ECO:0000256" key="5">
    <source>
        <dbReference type="ARBA" id="ARBA00022768"/>
    </source>
</evidence>
<dbReference type="InterPro" id="IPR020599">
    <property type="entry name" value="Transl_elong_fac_P/YeiP"/>
</dbReference>
<dbReference type="Gene3D" id="2.40.50.140">
    <property type="entry name" value="Nucleic acid-binding proteins"/>
    <property type="match status" value="2"/>
</dbReference>
<reference evidence="13 14" key="1">
    <citation type="submission" date="2020-04" db="EMBL/GenBank/DDBJ databases">
        <title>Complete genome sequence of Spiroplasma platyhelix ATCC 51748, an insect isolate.</title>
        <authorList>
            <person name="Green E.A."/>
            <person name="Klassen J.L."/>
        </authorList>
    </citation>
    <scope>NUCLEOTIDE SEQUENCE [LARGE SCALE GENOMIC DNA]</scope>
    <source>
        <strain evidence="13 14">PALS-1</strain>
    </source>
</reference>
<comment type="similarity">
    <text evidence="3 8 10">Belongs to the elongation factor P family.</text>
</comment>
<dbReference type="AlphaFoldDB" id="A0A846TVR9"/>
<keyword evidence="14" id="KW-1185">Reference proteome</keyword>
<dbReference type="Gene3D" id="2.30.30.30">
    <property type="match status" value="1"/>
</dbReference>
<dbReference type="InterPro" id="IPR008991">
    <property type="entry name" value="Translation_prot_SH3-like_sf"/>
</dbReference>
<dbReference type="PIRSF" id="PIRSF005901">
    <property type="entry name" value="EF-P"/>
    <property type="match status" value="1"/>
</dbReference>
<dbReference type="SUPFAM" id="SSF50249">
    <property type="entry name" value="Nucleic acid-binding proteins"/>
    <property type="match status" value="2"/>
</dbReference>
<comment type="caution">
    <text evidence="13">The sequence shown here is derived from an EMBL/GenBank/DDBJ whole genome shotgun (WGS) entry which is preliminary data.</text>
</comment>
<evidence type="ECO:0000256" key="4">
    <source>
        <dbReference type="ARBA" id="ARBA00022490"/>
    </source>
</evidence>
<accession>A0A846TVR9</accession>
<dbReference type="Pfam" id="PF01132">
    <property type="entry name" value="EFP"/>
    <property type="match status" value="1"/>
</dbReference>
<evidence type="ECO:0000259" key="11">
    <source>
        <dbReference type="SMART" id="SM00841"/>
    </source>
</evidence>
<dbReference type="FunFam" id="2.40.50.140:FF:000009">
    <property type="entry name" value="Elongation factor P"/>
    <property type="match status" value="1"/>
</dbReference>
<dbReference type="FunFam" id="2.30.30.30:FF:000003">
    <property type="entry name" value="Elongation factor P"/>
    <property type="match status" value="1"/>
</dbReference>
<evidence type="ECO:0000256" key="3">
    <source>
        <dbReference type="ARBA" id="ARBA00009479"/>
    </source>
</evidence>
<dbReference type="InterPro" id="IPR013185">
    <property type="entry name" value="Transl_elong_KOW-like"/>
</dbReference>
<dbReference type="PANTHER" id="PTHR30053">
    <property type="entry name" value="ELONGATION FACTOR P"/>
    <property type="match status" value="1"/>
</dbReference>
<dbReference type="InterPro" id="IPR015365">
    <property type="entry name" value="Elong-fact-P_C"/>
</dbReference>
<gene>
    <name evidence="8 13" type="primary">efp</name>
    <name evidence="13" type="ORF">HER12_00530</name>
</gene>
<dbReference type="InterPro" id="IPR014722">
    <property type="entry name" value="Rib_uL2_dom2"/>
</dbReference>
<keyword evidence="5 8" id="KW-0251">Elongation factor</keyword>
<evidence type="ECO:0000313" key="13">
    <source>
        <dbReference type="EMBL" id="NKE38242.1"/>
    </source>
</evidence>
<dbReference type="InterPro" id="IPR011768">
    <property type="entry name" value="Transl_elongation_fac_P"/>
</dbReference>
<dbReference type="Pfam" id="PF08207">
    <property type="entry name" value="EFP_N"/>
    <property type="match status" value="1"/>
</dbReference>
<dbReference type="SUPFAM" id="SSF50104">
    <property type="entry name" value="Translation proteins SH3-like domain"/>
    <property type="match status" value="1"/>
</dbReference>
<name>A0A846TVR9_9MOLU</name>
<evidence type="ECO:0000313" key="14">
    <source>
        <dbReference type="Proteomes" id="UP000584587"/>
    </source>
</evidence>
<protein>
    <recommendedName>
        <fullName evidence="8 9">Elongation factor P</fullName>
        <shortName evidence="8">EF-P</shortName>
    </recommendedName>
</protein>
<evidence type="ECO:0000259" key="12">
    <source>
        <dbReference type="SMART" id="SM01185"/>
    </source>
</evidence>
<proteinExistence type="inferred from homology"/>
<comment type="subcellular location">
    <subcellularLocation>
        <location evidence="1 8">Cytoplasm</location>
    </subcellularLocation>
</comment>